<dbReference type="AlphaFoldDB" id="A0A7S3IZG5"/>
<proteinExistence type="predicted"/>
<dbReference type="EMBL" id="HBII01001542">
    <property type="protein sequence ID" value="CAE0341788.1"/>
    <property type="molecule type" value="Transcribed_RNA"/>
</dbReference>
<protein>
    <submittedName>
        <fullName evidence="1">Uncharacterized protein</fullName>
    </submittedName>
</protein>
<accession>A0A7S3IZG5</accession>
<sequence length="296" mass="33540">MSDIKEVDIRFKMGDFNASNPGVRGTFTLVTGPASANQVWAELQGRYGEDYSSKPVVVLGSDDAESLKTFLENFDGFCVDTEEEKAKFLEDKANLLKPTFKRVGDEVVISREEPIAELEPFIGGFQDVLDGNCSFEFTLECNKTPAQMHAEKNNIIYGMHNGYQGRVDLKLSLAFLERAFDMGTQFAPVPEPELAKSMLNFFKKYSLNFETYDVTSLPQELRDVFKHPMFEQISFFNPELLANLKEKLLPVLQQFEALSSVSGPLRIYYPIKDTLAIKLEMNAVDWFNQFVALLSE</sequence>
<gene>
    <name evidence="1" type="ORF">EHAR0213_LOCUS695</name>
</gene>
<organism evidence="1">
    <name type="scientific">Euplotes harpa</name>
    <dbReference type="NCBI Taxonomy" id="151035"/>
    <lineage>
        <taxon>Eukaryota</taxon>
        <taxon>Sar</taxon>
        <taxon>Alveolata</taxon>
        <taxon>Ciliophora</taxon>
        <taxon>Intramacronucleata</taxon>
        <taxon>Spirotrichea</taxon>
        <taxon>Hypotrichia</taxon>
        <taxon>Euplotida</taxon>
        <taxon>Euplotidae</taxon>
        <taxon>Euplotes</taxon>
    </lineage>
</organism>
<reference evidence="1" key="1">
    <citation type="submission" date="2021-01" db="EMBL/GenBank/DDBJ databases">
        <authorList>
            <person name="Corre E."/>
            <person name="Pelletier E."/>
            <person name="Niang G."/>
            <person name="Scheremetjew M."/>
            <person name="Finn R."/>
            <person name="Kale V."/>
            <person name="Holt S."/>
            <person name="Cochrane G."/>
            <person name="Meng A."/>
            <person name="Brown T."/>
            <person name="Cohen L."/>
        </authorList>
    </citation>
    <scope>NUCLEOTIDE SEQUENCE</scope>
    <source>
        <strain evidence="1">FSP1.4</strain>
    </source>
</reference>
<evidence type="ECO:0000313" key="1">
    <source>
        <dbReference type="EMBL" id="CAE0341788.1"/>
    </source>
</evidence>
<name>A0A7S3IZG5_9SPIT</name>